<keyword evidence="5" id="KW-0175">Coiled coil</keyword>
<feature type="region of interest" description="Disordered" evidence="6">
    <location>
        <begin position="49"/>
        <end position="184"/>
    </location>
</feature>
<dbReference type="GO" id="GO:0003676">
    <property type="term" value="F:nucleic acid binding"/>
    <property type="evidence" value="ECO:0007669"/>
    <property type="project" value="InterPro"/>
</dbReference>
<feature type="region of interest" description="Disordered" evidence="6">
    <location>
        <begin position="652"/>
        <end position="671"/>
    </location>
</feature>
<dbReference type="AlphaFoldDB" id="A0AAN7T266"/>
<dbReference type="InterPro" id="IPR036397">
    <property type="entry name" value="RNaseH_sf"/>
</dbReference>
<feature type="compositionally biased region" description="Polar residues" evidence="6">
    <location>
        <begin position="129"/>
        <end position="148"/>
    </location>
</feature>
<keyword evidence="4 8" id="KW-0269">Exonuclease</keyword>
<evidence type="ECO:0000313" key="8">
    <source>
        <dbReference type="EMBL" id="KAK5086577.1"/>
    </source>
</evidence>
<dbReference type="InterPro" id="IPR034922">
    <property type="entry name" value="REX1-like_exo"/>
</dbReference>
<keyword evidence="3" id="KW-0378">Hydrolase</keyword>
<dbReference type="InterPro" id="IPR012337">
    <property type="entry name" value="RNaseH-like_sf"/>
</dbReference>
<feature type="coiled-coil region" evidence="5">
    <location>
        <begin position="214"/>
        <end position="265"/>
    </location>
</feature>
<proteinExistence type="inferred from homology"/>
<comment type="caution">
    <text evidence="8">The sequence shown here is derived from an EMBL/GenBank/DDBJ whole genome shotgun (WGS) entry which is preliminary data.</text>
</comment>
<reference evidence="8 9" key="1">
    <citation type="submission" date="2023-08" db="EMBL/GenBank/DDBJ databases">
        <title>Black Yeasts Isolated from many extreme environments.</title>
        <authorList>
            <person name="Coleine C."/>
            <person name="Stajich J.E."/>
            <person name="Selbmann L."/>
        </authorList>
    </citation>
    <scope>NUCLEOTIDE SEQUENCE [LARGE SCALE GENOMIC DNA]</scope>
    <source>
        <strain evidence="8 9">CCFEE 5910</strain>
    </source>
</reference>
<evidence type="ECO:0000313" key="9">
    <source>
        <dbReference type="Proteomes" id="UP001309876"/>
    </source>
</evidence>
<keyword evidence="2" id="KW-0540">Nuclease</keyword>
<dbReference type="PANTHER" id="PTHR12801">
    <property type="entry name" value="RNA EXONUCLEASE REXO1 / RECO3 FAMILY MEMBER-RELATED"/>
    <property type="match status" value="1"/>
</dbReference>
<evidence type="ECO:0000256" key="1">
    <source>
        <dbReference type="ARBA" id="ARBA00006357"/>
    </source>
</evidence>
<evidence type="ECO:0000256" key="5">
    <source>
        <dbReference type="SAM" id="Coils"/>
    </source>
</evidence>
<dbReference type="GO" id="GO:0005634">
    <property type="term" value="C:nucleus"/>
    <property type="evidence" value="ECO:0007669"/>
    <property type="project" value="TreeGrafter"/>
</dbReference>
<evidence type="ECO:0000256" key="3">
    <source>
        <dbReference type="ARBA" id="ARBA00022801"/>
    </source>
</evidence>
<dbReference type="SUPFAM" id="SSF53098">
    <property type="entry name" value="Ribonuclease H-like"/>
    <property type="match status" value="1"/>
</dbReference>
<dbReference type="Proteomes" id="UP001309876">
    <property type="component" value="Unassembled WGS sequence"/>
</dbReference>
<dbReference type="InterPro" id="IPR013520">
    <property type="entry name" value="Ribonucl_H"/>
</dbReference>
<organism evidence="8 9">
    <name type="scientific">Lithohypha guttulata</name>
    <dbReference type="NCBI Taxonomy" id="1690604"/>
    <lineage>
        <taxon>Eukaryota</taxon>
        <taxon>Fungi</taxon>
        <taxon>Dikarya</taxon>
        <taxon>Ascomycota</taxon>
        <taxon>Pezizomycotina</taxon>
        <taxon>Eurotiomycetes</taxon>
        <taxon>Chaetothyriomycetidae</taxon>
        <taxon>Chaetothyriales</taxon>
        <taxon>Trichomeriaceae</taxon>
        <taxon>Lithohypha</taxon>
    </lineage>
</organism>
<name>A0AAN7T266_9EURO</name>
<gene>
    <name evidence="8" type="primary">REX3</name>
    <name evidence="8" type="ORF">LTR05_003745</name>
</gene>
<evidence type="ECO:0000256" key="6">
    <source>
        <dbReference type="SAM" id="MobiDB-lite"/>
    </source>
</evidence>
<dbReference type="EMBL" id="JAVRRJ010000003">
    <property type="protein sequence ID" value="KAK5086577.1"/>
    <property type="molecule type" value="Genomic_DNA"/>
</dbReference>
<feature type="compositionally biased region" description="Low complexity" evidence="6">
    <location>
        <begin position="166"/>
        <end position="176"/>
    </location>
</feature>
<dbReference type="InterPro" id="IPR047021">
    <property type="entry name" value="REXO1/3/4-like"/>
</dbReference>
<comment type="similarity">
    <text evidence="1">Belongs to the REXO1/REXO3 family.</text>
</comment>
<dbReference type="GO" id="GO:0004527">
    <property type="term" value="F:exonuclease activity"/>
    <property type="evidence" value="ECO:0007669"/>
    <property type="project" value="UniProtKB-KW"/>
</dbReference>
<feature type="compositionally biased region" description="Polar residues" evidence="6">
    <location>
        <begin position="656"/>
        <end position="671"/>
    </location>
</feature>
<accession>A0AAN7T266</accession>
<dbReference type="SMART" id="SM00479">
    <property type="entry name" value="EXOIII"/>
    <property type="match status" value="1"/>
</dbReference>
<evidence type="ECO:0000259" key="7">
    <source>
        <dbReference type="SMART" id="SM00479"/>
    </source>
</evidence>
<dbReference type="Gene3D" id="3.30.420.10">
    <property type="entry name" value="Ribonuclease H-like superfamily/Ribonuclease H"/>
    <property type="match status" value="1"/>
</dbReference>
<dbReference type="PANTHER" id="PTHR12801:SF112">
    <property type="entry name" value="RNA EXONUCLEASE 3"/>
    <property type="match status" value="1"/>
</dbReference>
<sequence length="671" mass="74814">MFSSRGLFKDIPCPGEHNCTLPNCLFNHAQPPEFESASVQGQAYDPEAIVPAISPPPAKRRRLESPTSLDGNELQARQPRLSDSSAAKAAPNSVHQHEPSSQLQPSKRRLDAEVNGIAEPANKKRLVSPSISSQNSRQNTTTNPTTKRPVSITRAVSPPLVGRLQKTSLQPSSTKPTKPKLKVLEIKDEPLNPRKIERNPVQYTDRQKKLAAFYAQLEKRQQTLREELQQDTSLLLSAKELKKIALDEEERIANAAANVASYNNQLRDRLVYHIKMAVDVYKSCVPEFRVTGIFQSPQATSAQDPPTVDTGLDSTHKQVAVLKHLRTGLHQHAKHGYVIKLPEDKDIGKALAAEKTMRGWEICDRCSRRFQVFRGRNAEGELAGQGNCNYHWGRLMPASSSGARQYSCCKNPSDSDPCTTAQHHVFKVSDPARLAALLQFKQTPSHNDGKHRPPVVFDCEMCYTTCGFELIRLTALQWPGKKVLLDFLVRTIGEVIDLNTRFSGVSEKMYSTAPSYPQHSRNLFPSSGELLQKVASPAAAREYLFDLLDPETPLIGHAIENDLNACRVIHPFVIDTVLLFPHRRPLPVRKALRDLAREHLGRIIQAGGAEGHDSKEDSEATGDLVLVKVKEKWTEYQMQGWYWRDEDDALMPPQAKSKNAASSTPSKSSNL</sequence>
<evidence type="ECO:0000256" key="4">
    <source>
        <dbReference type="ARBA" id="ARBA00022839"/>
    </source>
</evidence>
<dbReference type="CDD" id="cd06145">
    <property type="entry name" value="REX1_like"/>
    <property type="match status" value="1"/>
</dbReference>
<feature type="domain" description="Exonuclease" evidence="7">
    <location>
        <begin position="453"/>
        <end position="634"/>
    </location>
</feature>
<evidence type="ECO:0000256" key="2">
    <source>
        <dbReference type="ARBA" id="ARBA00022722"/>
    </source>
</evidence>
<protein>
    <submittedName>
        <fullName evidence="8">RNA exonuclease 3</fullName>
    </submittedName>
</protein>
<keyword evidence="9" id="KW-1185">Reference proteome</keyword>